<feature type="domain" description="DNA polymerase III beta sliding clamp central" evidence="12">
    <location>
        <begin position="140"/>
        <end position="196"/>
    </location>
</feature>
<comment type="function">
    <text evidence="9">Confers DNA tethering and processivity to DNA polymerases and other proteins. Acts as a clamp, forming a ring around DNA (a reaction catalyzed by the clamp-loading complex) which diffuses in an ATP-independent manner freely and bidirectionally along dsDNA. Initially characterized for its ability to contact the catalytic subunit of DNA polymerase III (Pol III), a complex, multichain enzyme responsible for most of the replicative synthesis in bacteria; Pol III exhibits 3'-5' exonuclease proofreading activity. The beta chain is required for initiation of replication as well as for processivity of DNA replication.</text>
</comment>
<keyword evidence="7 9" id="KW-0239">DNA-directed DNA polymerase</keyword>
<organism evidence="14 15">
    <name type="scientific">Cyanobacterium stanieri (strain ATCC 29140 / PCC 7202)</name>
    <dbReference type="NCBI Taxonomy" id="292563"/>
    <lineage>
        <taxon>Bacteria</taxon>
        <taxon>Bacillati</taxon>
        <taxon>Cyanobacteriota</taxon>
        <taxon>Cyanophyceae</taxon>
        <taxon>Oscillatoriophycideae</taxon>
        <taxon>Chroococcales</taxon>
        <taxon>Geminocystaceae</taxon>
        <taxon>Cyanobacterium</taxon>
    </lineage>
</organism>
<dbReference type="Pfam" id="PF00712">
    <property type="entry name" value="DNA_pol3_beta"/>
    <property type="match status" value="1"/>
</dbReference>
<evidence type="ECO:0000256" key="7">
    <source>
        <dbReference type="ARBA" id="ARBA00022932"/>
    </source>
</evidence>
<sequence length="396" mass="43588">MKIICSQSELKNNLSLVSRAVPGRPTHPILANVLLVADSEKNTVTLTGFDLSLGMRTSFAAEVEQEGNITIPAKLFNDIVTRLPEGEITISFDPDDLDDNPLVAIESMYGKFQLRGVSGEEFPELPTVEKEEALMLPVTSLSEGLKGSLFAASNDEAKQVLTGIHLTRNLDTLEFAATDGHRLAVVKTTDEKEASEDGDGNSEDNTDDISISEEQNFTMTIPARALRELEKILTLAKEEDNVALYVDDGQVVFELGLQNLTSRKLDGAYPNYNQLIPTAFDRTMVVERKRLIESLERVSVLLDQKNNMVKFSIDADNGQLFLSVEANELGNAKESISAEITGDNFEIGFNIRYLMDGLKALSSNDITFHFNGPIQPVIVTPLSGLQMTYLIMPVKL</sequence>
<dbReference type="PANTHER" id="PTHR30478:SF0">
    <property type="entry name" value="BETA SLIDING CLAMP"/>
    <property type="match status" value="1"/>
</dbReference>
<dbReference type="SUPFAM" id="SSF55979">
    <property type="entry name" value="DNA clamp"/>
    <property type="match status" value="3"/>
</dbReference>
<dbReference type="GO" id="GO:0003677">
    <property type="term" value="F:DNA binding"/>
    <property type="evidence" value="ECO:0007669"/>
    <property type="project" value="UniProtKB-UniRule"/>
</dbReference>
<gene>
    <name evidence="14" type="ordered locus">Cyast_0362</name>
</gene>
<comment type="subunit">
    <text evidence="9">Forms a ring-shaped head-to-tail homodimer around DNA.</text>
</comment>
<accession>K9YIN3</accession>
<dbReference type="InterPro" id="IPR022635">
    <property type="entry name" value="DNA_polIII_beta_C"/>
</dbReference>
<feature type="domain" description="DNA polymerase III beta sliding clamp C-terminal" evidence="13">
    <location>
        <begin position="274"/>
        <end position="394"/>
    </location>
</feature>
<evidence type="ECO:0000256" key="9">
    <source>
        <dbReference type="PIRNR" id="PIRNR000804"/>
    </source>
</evidence>
<dbReference type="GO" id="GO:0009360">
    <property type="term" value="C:DNA polymerase III complex"/>
    <property type="evidence" value="ECO:0007669"/>
    <property type="project" value="InterPro"/>
</dbReference>
<dbReference type="PIRSF" id="PIRSF000804">
    <property type="entry name" value="DNA_pol_III_b"/>
    <property type="match status" value="1"/>
</dbReference>
<dbReference type="AlphaFoldDB" id="K9YIN3"/>
<evidence type="ECO:0000256" key="5">
    <source>
        <dbReference type="ARBA" id="ARBA00022695"/>
    </source>
</evidence>
<evidence type="ECO:0000256" key="8">
    <source>
        <dbReference type="ARBA" id="ARBA00023125"/>
    </source>
</evidence>
<evidence type="ECO:0000256" key="3">
    <source>
        <dbReference type="ARBA" id="ARBA00022490"/>
    </source>
</evidence>
<dbReference type="InterPro" id="IPR022637">
    <property type="entry name" value="DNA_polIII_beta_cen"/>
</dbReference>
<evidence type="ECO:0000256" key="2">
    <source>
        <dbReference type="ARBA" id="ARBA00010752"/>
    </source>
</evidence>
<feature type="domain" description="DNA polymerase III beta sliding clamp central" evidence="12">
    <location>
        <begin position="210"/>
        <end position="271"/>
    </location>
</feature>
<evidence type="ECO:0000256" key="6">
    <source>
        <dbReference type="ARBA" id="ARBA00022705"/>
    </source>
</evidence>
<feature type="region of interest" description="Disordered" evidence="10">
    <location>
        <begin position="188"/>
        <end position="213"/>
    </location>
</feature>
<dbReference type="InterPro" id="IPR001001">
    <property type="entry name" value="DNA_polIII_beta"/>
</dbReference>
<dbReference type="STRING" id="292563.Cyast_0362"/>
<evidence type="ECO:0000259" key="13">
    <source>
        <dbReference type="Pfam" id="PF02768"/>
    </source>
</evidence>
<evidence type="ECO:0000259" key="11">
    <source>
        <dbReference type="Pfam" id="PF00712"/>
    </source>
</evidence>
<dbReference type="BioCyc" id="CSTA292563:G1353-365-MONOMER"/>
<dbReference type="Proteomes" id="UP000010483">
    <property type="component" value="Chromosome"/>
</dbReference>
<dbReference type="Gene3D" id="3.10.150.10">
    <property type="entry name" value="DNA Polymerase III, subunit A, domain 2"/>
    <property type="match status" value="1"/>
</dbReference>
<dbReference type="InterPro" id="IPR046938">
    <property type="entry name" value="DNA_clamp_sf"/>
</dbReference>
<dbReference type="PANTHER" id="PTHR30478">
    <property type="entry name" value="DNA POLYMERASE III SUBUNIT BETA"/>
    <property type="match status" value="1"/>
</dbReference>
<name>K9YIN3_CYASC</name>
<dbReference type="InterPro" id="IPR022634">
    <property type="entry name" value="DNA_polIII_beta_N"/>
</dbReference>
<dbReference type="PATRIC" id="fig|292563.3.peg.378"/>
<dbReference type="GO" id="GO:0003887">
    <property type="term" value="F:DNA-directed DNA polymerase activity"/>
    <property type="evidence" value="ECO:0007669"/>
    <property type="project" value="UniProtKB-UniRule"/>
</dbReference>
<dbReference type="KEGG" id="csn:Cyast_0362"/>
<dbReference type="GO" id="GO:0008408">
    <property type="term" value="F:3'-5' exonuclease activity"/>
    <property type="evidence" value="ECO:0007669"/>
    <property type="project" value="InterPro"/>
</dbReference>
<keyword evidence="3 9" id="KW-0963">Cytoplasm</keyword>
<comment type="subcellular location">
    <subcellularLocation>
        <location evidence="1 9">Cytoplasm</location>
    </subcellularLocation>
</comment>
<dbReference type="HOGENOM" id="CLU_038149_4_1_3"/>
<dbReference type="SMART" id="SM00480">
    <property type="entry name" value="POL3Bc"/>
    <property type="match status" value="1"/>
</dbReference>
<keyword evidence="4 9" id="KW-0808">Transferase</keyword>
<keyword evidence="5 9" id="KW-0548">Nucleotidyltransferase</keyword>
<feature type="compositionally biased region" description="Acidic residues" evidence="10">
    <location>
        <begin position="193"/>
        <end position="211"/>
    </location>
</feature>
<evidence type="ECO:0000313" key="14">
    <source>
        <dbReference type="EMBL" id="AFZ46342.1"/>
    </source>
</evidence>
<keyword evidence="6 9" id="KW-0235">DNA replication</keyword>
<keyword evidence="15" id="KW-1185">Reference proteome</keyword>
<dbReference type="NCBIfam" id="TIGR00663">
    <property type="entry name" value="dnan"/>
    <property type="match status" value="1"/>
</dbReference>
<evidence type="ECO:0000259" key="12">
    <source>
        <dbReference type="Pfam" id="PF02767"/>
    </source>
</evidence>
<evidence type="ECO:0000256" key="1">
    <source>
        <dbReference type="ARBA" id="ARBA00004496"/>
    </source>
</evidence>
<feature type="domain" description="DNA polymerase III beta sliding clamp N-terminal" evidence="11">
    <location>
        <begin position="1"/>
        <end position="126"/>
    </location>
</feature>
<evidence type="ECO:0000313" key="15">
    <source>
        <dbReference type="Proteomes" id="UP000010483"/>
    </source>
</evidence>
<dbReference type="Gene3D" id="3.70.10.10">
    <property type="match status" value="1"/>
</dbReference>
<dbReference type="GO" id="GO:0005737">
    <property type="term" value="C:cytoplasm"/>
    <property type="evidence" value="ECO:0007669"/>
    <property type="project" value="UniProtKB-SubCell"/>
</dbReference>
<comment type="similarity">
    <text evidence="2 9">Belongs to the beta sliding clamp family.</text>
</comment>
<protein>
    <recommendedName>
        <fullName evidence="9">Beta sliding clamp</fullName>
    </recommendedName>
</protein>
<evidence type="ECO:0000256" key="4">
    <source>
        <dbReference type="ARBA" id="ARBA00022679"/>
    </source>
</evidence>
<evidence type="ECO:0000256" key="10">
    <source>
        <dbReference type="SAM" id="MobiDB-lite"/>
    </source>
</evidence>
<dbReference type="CDD" id="cd00140">
    <property type="entry name" value="beta_clamp"/>
    <property type="match status" value="1"/>
</dbReference>
<dbReference type="Pfam" id="PF02768">
    <property type="entry name" value="DNA_pol3_beta_3"/>
    <property type="match status" value="1"/>
</dbReference>
<dbReference type="EMBL" id="CP003940">
    <property type="protein sequence ID" value="AFZ46342.1"/>
    <property type="molecule type" value="Genomic_DNA"/>
</dbReference>
<keyword evidence="8" id="KW-0238">DNA-binding</keyword>
<reference evidence="15" key="1">
    <citation type="journal article" date="2013" name="Proc. Natl. Acad. Sci. U.S.A.">
        <title>Improving the coverage of the cyanobacterial phylum using diversity-driven genome sequencing.</title>
        <authorList>
            <person name="Shih P.M."/>
            <person name="Wu D."/>
            <person name="Latifi A."/>
            <person name="Axen S.D."/>
            <person name="Fewer D.P."/>
            <person name="Talla E."/>
            <person name="Calteau A."/>
            <person name="Cai F."/>
            <person name="Tandeau de Marsac N."/>
            <person name="Rippka R."/>
            <person name="Herdman M."/>
            <person name="Sivonen K."/>
            <person name="Coursin T."/>
            <person name="Laurent T."/>
            <person name="Goodwin L."/>
            <person name="Nolan M."/>
            <person name="Davenport K.W."/>
            <person name="Han C.S."/>
            <person name="Rubin E.M."/>
            <person name="Eisen J.A."/>
            <person name="Woyke T."/>
            <person name="Gugger M."/>
            <person name="Kerfeld C.A."/>
        </authorList>
    </citation>
    <scope>NUCLEOTIDE SEQUENCE [LARGE SCALE GENOMIC DNA]</scope>
    <source>
        <strain evidence="15">ATCC 29140 / PCC 7202</strain>
    </source>
</reference>
<proteinExistence type="inferred from homology"/>
<dbReference type="eggNOG" id="COG0592">
    <property type="taxonomic scope" value="Bacteria"/>
</dbReference>
<dbReference type="Pfam" id="PF02767">
    <property type="entry name" value="DNA_pol3_beta_2"/>
    <property type="match status" value="2"/>
</dbReference>
<dbReference type="GO" id="GO:0006271">
    <property type="term" value="P:DNA strand elongation involved in DNA replication"/>
    <property type="evidence" value="ECO:0007669"/>
    <property type="project" value="TreeGrafter"/>
</dbReference>